<dbReference type="PRINTS" id="PR00792">
    <property type="entry name" value="PEPSIN"/>
</dbReference>
<accession>A0AAD2HUH2</accession>
<dbReference type="Pfam" id="PF00026">
    <property type="entry name" value="Asp"/>
    <property type="match status" value="1"/>
</dbReference>
<feature type="chain" id="PRO_5042246236" description="Peptidase A1 domain-containing protein" evidence="4">
    <location>
        <begin position="20"/>
        <end position="427"/>
    </location>
</feature>
<dbReference type="InterPro" id="IPR021109">
    <property type="entry name" value="Peptidase_aspartic_dom_sf"/>
</dbReference>
<dbReference type="AlphaFoldDB" id="A0AAD2HUH2"/>
<dbReference type="InterPro" id="IPR034164">
    <property type="entry name" value="Pepsin-like_dom"/>
</dbReference>
<feature type="domain" description="Peptidase A1" evidence="5">
    <location>
        <begin position="118"/>
        <end position="425"/>
    </location>
</feature>
<feature type="signal peptide" evidence="4">
    <location>
        <begin position="1"/>
        <end position="19"/>
    </location>
</feature>
<feature type="active site" evidence="2">
    <location>
        <position position="136"/>
    </location>
</feature>
<dbReference type="PANTHER" id="PTHR47966">
    <property type="entry name" value="BETA-SITE APP-CLEAVING ENZYME, ISOFORM A-RELATED"/>
    <property type="match status" value="1"/>
</dbReference>
<dbReference type="CDD" id="cd05471">
    <property type="entry name" value="pepsin_like"/>
    <property type="match status" value="1"/>
</dbReference>
<dbReference type="Proteomes" id="UP001295794">
    <property type="component" value="Unassembled WGS sequence"/>
</dbReference>
<evidence type="ECO:0000256" key="4">
    <source>
        <dbReference type="SAM" id="SignalP"/>
    </source>
</evidence>
<evidence type="ECO:0000259" key="5">
    <source>
        <dbReference type="PROSITE" id="PS51767"/>
    </source>
</evidence>
<evidence type="ECO:0000256" key="1">
    <source>
        <dbReference type="ARBA" id="ARBA00007447"/>
    </source>
</evidence>
<reference evidence="6" key="1">
    <citation type="submission" date="2023-11" db="EMBL/GenBank/DDBJ databases">
        <authorList>
            <person name="De Vega J J."/>
            <person name="De Vega J J."/>
        </authorList>
    </citation>
    <scope>NUCLEOTIDE SEQUENCE</scope>
</reference>
<evidence type="ECO:0000313" key="7">
    <source>
        <dbReference type="Proteomes" id="UP001295794"/>
    </source>
</evidence>
<feature type="disulfide bond" evidence="3">
    <location>
        <begin position="149"/>
        <end position="153"/>
    </location>
</feature>
<dbReference type="FunFam" id="2.40.70.10:FF:000008">
    <property type="entry name" value="Cathepsin D"/>
    <property type="match status" value="1"/>
</dbReference>
<dbReference type="Gene3D" id="2.40.70.10">
    <property type="entry name" value="Acid Proteases"/>
    <property type="match status" value="2"/>
</dbReference>
<dbReference type="InterPro" id="IPR001461">
    <property type="entry name" value="Aspartic_peptidase_A1"/>
</dbReference>
<dbReference type="GO" id="GO:0004190">
    <property type="term" value="F:aspartic-type endopeptidase activity"/>
    <property type="evidence" value="ECO:0007669"/>
    <property type="project" value="InterPro"/>
</dbReference>
<organism evidence="6 7">
    <name type="scientific">Mycena citricolor</name>
    <dbReference type="NCBI Taxonomy" id="2018698"/>
    <lineage>
        <taxon>Eukaryota</taxon>
        <taxon>Fungi</taxon>
        <taxon>Dikarya</taxon>
        <taxon>Basidiomycota</taxon>
        <taxon>Agaricomycotina</taxon>
        <taxon>Agaricomycetes</taxon>
        <taxon>Agaricomycetidae</taxon>
        <taxon>Agaricales</taxon>
        <taxon>Marasmiineae</taxon>
        <taxon>Mycenaceae</taxon>
        <taxon>Mycena</taxon>
    </lineage>
</organism>
<comment type="caution">
    <text evidence="6">The sequence shown here is derived from an EMBL/GenBank/DDBJ whole genome shotgun (WGS) entry which is preliminary data.</text>
</comment>
<dbReference type="PROSITE" id="PS51767">
    <property type="entry name" value="PEPTIDASE_A1"/>
    <property type="match status" value="1"/>
</dbReference>
<dbReference type="PANTHER" id="PTHR47966:SF51">
    <property type="entry name" value="BETA-SITE APP-CLEAVING ENZYME, ISOFORM A-RELATED"/>
    <property type="match status" value="1"/>
</dbReference>
<evidence type="ECO:0000256" key="2">
    <source>
        <dbReference type="PIRSR" id="PIRSR601461-1"/>
    </source>
</evidence>
<evidence type="ECO:0000313" key="6">
    <source>
        <dbReference type="EMBL" id="CAK5282082.1"/>
    </source>
</evidence>
<evidence type="ECO:0000256" key="3">
    <source>
        <dbReference type="PIRSR" id="PIRSR601461-2"/>
    </source>
</evidence>
<dbReference type="EMBL" id="CAVNYO010000446">
    <property type="protein sequence ID" value="CAK5282082.1"/>
    <property type="molecule type" value="Genomic_DNA"/>
</dbReference>
<proteinExistence type="inferred from homology"/>
<name>A0AAD2HUH2_9AGAR</name>
<dbReference type="InterPro" id="IPR033121">
    <property type="entry name" value="PEPTIDASE_A1"/>
</dbReference>
<protein>
    <recommendedName>
        <fullName evidence="5">Peptidase A1 domain-containing protein</fullName>
    </recommendedName>
</protein>
<keyword evidence="7" id="KW-1185">Reference proteome</keyword>
<dbReference type="GO" id="GO:0006508">
    <property type="term" value="P:proteolysis"/>
    <property type="evidence" value="ECO:0007669"/>
    <property type="project" value="InterPro"/>
</dbReference>
<gene>
    <name evidence="6" type="ORF">MYCIT1_LOCUS33529</name>
</gene>
<keyword evidence="4" id="KW-0732">Signal</keyword>
<dbReference type="SUPFAM" id="SSF50630">
    <property type="entry name" value="Acid proteases"/>
    <property type="match status" value="1"/>
</dbReference>
<comment type="similarity">
    <text evidence="1">Belongs to the peptidase A1 family.</text>
</comment>
<keyword evidence="3" id="KW-1015">Disulfide bond</keyword>
<feature type="active site" evidence="2">
    <location>
        <position position="314"/>
    </location>
</feature>
<sequence length="427" mass="44814">MFNKSALLLAVSLALSVCAVPSPAPEGIAIPIRARSALTTADGVFDHDKAISETVKTINKHRQNLINLKNNKGEAFFNPGAEIKSIATVPAAVQARMEGRNEKRQSLALIDQQSDNEWTGSVSIGTPATRFVIDFDTGSSDLWVPSSACRSGCTGKTKYTASRSSTSTSQSGSFSIQYGDGSTVSGPIYTDTVSVAGVTVTQQYLAGVTTLSSQFSGSPEDGLLGLAFPAISNLGQDPYFQTAISEGAVSANRFGFYLASTGSTLYIGGTDTRKYTGAIEYNTITSSSGFWQVTGASVKVGTSVVTSNVQTIVDSGTTIMYGPPALVKQIFAQVPGAQLFDSANGYYSYPCSTPPKISFNYGGKDWTISAANLNLGRTSSGSSSCVASLAAQNLGLGTRVFLLGDSFMKNQYTVFDVDRNAVGFASF</sequence>